<evidence type="ECO:0000313" key="2">
    <source>
        <dbReference type="Proteomes" id="UP000604046"/>
    </source>
</evidence>
<proteinExistence type="predicted"/>
<dbReference type="AlphaFoldDB" id="A0A812SSM2"/>
<keyword evidence="2" id="KW-1185">Reference proteome</keyword>
<name>A0A812SSM2_9DINO</name>
<protein>
    <submittedName>
        <fullName evidence="1">DTX46 protein</fullName>
    </submittedName>
</protein>
<accession>A0A812SSM2</accession>
<comment type="caution">
    <text evidence="1">The sequence shown here is derived from an EMBL/GenBank/DDBJ whole genome shotgun (WGS) entry which is preliminary data.</text>
</comment>
<reference evidence="1" key="1">
    <citation type="submission" date="2021-02" db="EMBL/GenBank/DDBJ databases">
        <authorList>
            <person name="Dougan E. K."/>
            <person name="Rhodes N."/>
            <person name="Thang M."/>
            <person name="Chan C."/>
        </authorList>
    </citation>
    <scope>NUCLEOTIDE SEQUENCE</scope>
</reference>
<organism evidence="1 2">
    <name type="scientific">Symbiodinium natans</name>
    <dbReference type="NCBI Taxonomy" id="878477"/>
    <lineage>
        <taxon>Eukaryota</taxon>
        <taxon>Sar</taxon>
        <taxon>Alveolata</taxon>
        <taxon>Dinophyceae</taxon>
        <taxon>Suessiales</taxon>
        <taxon>Symbiodiniaceae</taxon>
        <taxon>Symbiodinium</taxon>
    </lineage>
</organism>
<evidence type="ECO:0000313" key="1">
    <source>
        <dbReference type="EMBL" id="CAE7494696.1"/>
    </source>
</evidence>
<sequence>MPAHLLVAEMLGLAPTARFLSALSKTSRARDVVGRWTRQGRNVPVTWREGSGEEEDSTDDEEVTVPVLEQSSPAAAEVVDLFKQAVGLPSDAYRMRLEASLADALGTSGDVLTSWRRLNEGNEAVDLAVSWLYAKDICSSG</sequence>
<gene>
    <name evidence="1" type="primary">DTX46</name>
    <name evidence="1" type="ORF">SNAT2548_LOCUS27713</name>
</gene>
<dbReference type="OrthoDB" id="10661324at2759"/>
<dbReference type="Proteomes" id="UP000604046">
    <property type="component" value="Unassembled WGS sequence"/>
</dbReference>
<dbReference type="EMBL" id="CAJNDS010002485">
    <property type="protein sequence ID" value="CAE7494696.1"/>
    <property type="molecule type" value="Genomic_DNA"/>
</dbReference>